<protein>
    <submittedName>
        <fullName evidence="2">Uncharacterized protein</fullName>
    </submittedName>
</protein>
<evidence type="ECO:0000256" key="1">
    <source>
        <dbReference type="SAM" id="MobiDB-lite"/>
    </source>
</evidence>
<evidence type="ECO:0000313" key="3">
    <source>
        <dbReference type="Proteomes" id="UP000053766"/>
    </source>
</evidence>
<accession>A0A0D8Y5G6</accession>
<organism evidence="2 3">
    <name type="scientific">Dictyocaulus viviparus</name>
    <name type="common">Bovine lungworm</name>
    <dbReference type="NCBI Taxonomy" id="29172"/>
    <lineage>
        <taxon>Eukaryota</taxon>
        <taxon>Metazoa</taxon>
        <taxon>Ecdysozoa</taxon>
        <taxon>Nematoda</taxon>
        <taxon>Chromadorea</taxon>
        <taxon>Rhabditida</taxon>
        <taxon>Rhabditina</taxon>
        <taxon>Rhabditomorpha</taxon>
        <taxon>Strongyloidea</taxon>
        <taxon>Metastrongylidae</taxon>
        <taxon>Dictyocaulus</taxon>
    </lineage>
</organism>
<proteinExistence type="predicted"/>
<feature type="region of interest" description="Disordered" evidence="1">
    <location>
        <begin position="1"/>
        <end position="51"/>
    </location>
</feature>
<dbReference type="AlphaFoldDB" id="A0A0D8Y5G6"/>
<sequence length="62" mass="6906">MSLPPHITPPNGEIKDTLTKTPGKNTRDKKTNDKNAIMLDIPDDDNDTDKTQDEVMVQTLKA</sequence>
<gene>
    <name evidence="2" type="ORF">DICVIV_02446</name>
</gene>
<dbReference type="EMBL" id="KN716184">
    <property type="protein sequence ID" value="KJH51432.1"/>
    <property type="molecule type" value="Genomic_DNA"/>
</dbReference>
<name>A0A0D8Y5G6_DICVI</name>
<evidence type="ECO:0000313" key="2">
    <source>
        <dbReference type="EMBL" id="KJH51432.1"/>
    </source>
</evidence>
<reference evidence="2 3" key="1">
    <citation type="submission" date="2013-11" db="EMBL/GenBank/DDBJ databases">
        <title>Draft genome of the bovine lungworm Dictyocaulus viviparus.</title>
        <authorList>
            <person name="Mitreva M."/>
        </authorList>
    </citation>
    <scope>NUCLEOTIDE SEQUENCE [LARGE SCALE GENOMIC DNA]</scope>
    <source>
        <strain evidence="2 3">HannoverDv2000</strain>
    </source>
</reference>
<reference evidence="3" key="2">
    <citation type="journal article" date="2016" name="Sci. Rep.">
        <title>Dictyocaulus viviparus genome, variome and transcriptome elucidate lungworm biology and support future intervention.</title>
        <authorList>
            <person name="McNulty S.N."/>
            <person name="Strube C."/>
            <person name="Rosa B.A."/>
            <person name="Martin J.C."/>
            <person name="Tyagi R."/>
            <person name="Choi Y.J."/>
            <person name="Wang Q."/>
            <person name="Hallsworth Pepin K."/>
            <person name="Zhang X."/>
            <person name="Ozersky P."/>
            <person name="Wilson R.K."/>
            <person name="Sternberg P.W."/>
            <person name="Gasser R.B."/>
            <person name="Mitreva M."/>
        </authorList>
    </citation>
    <scope>NUCLEOTIDE SEQUENCE [LARGE SCALE GENOMIC DNA]</scope>
    <source>
        <strain evidence="3">HannoverDv2000</strain>
    </source>
</reference>
<keyword evidence="3" id="KW-1185">Reference proteome</keyword>
<dbReference type="Proteomes" id="UP000053766">
    <property type="component" value="Unassembled WGS sequence"/>
</dbReference>